<evidence type="ECO:0000259" key="12">
    <source>
        <dbReference type="Pfam" id="PF07885"/>
    </source>
</evidence>
<dbReference type="Gene3D" id="1.20.120.350">
    <property type="entry name" value="Voltage-gated potassium channels. Chain C"/>
    <property type="match status" value="1"/>
</dbReference>
<reference evidence="13" key="1">
    <citation type="journal article" date="2014" name="Genome Biol. Evol.">
        <title>Pangenome evidence for extensive interdomain horizontal transfer affecting lineage core and shell genes in uncultured planktonic thaumarchaeota and euryarchaeota.</title>
        <authorList>
            <person name="Deschamps P."/>
            <person name="Zivanovic Y."/>
            <person name="Moreira D."/>
            <person name="Rodriguez-Valera F."/>
            <person name="Lopez-Garcia P."/>
        </authorList>
    </citation>
    <scope>NUCLEOTIDE SEQUENCE</scope>
</reference>
<keyword evidence="7 11" id="KW-1133">Transmembrane helix</keyword>
<evidence type="ECO:0000256" key="2">
    <source>
        <dbReference type="ARBA" id="ARBA00022448"/>
    </source>
</evidence>
<keyword evidence="9 11" id="KW-0472">Membrane</keyword>
<feature type="transmembrane region" description="Helical" evidence="11">
    <location>
        <begin position="23"/>
        <end position="42"/>
    </location>
</feature>
<name>A0A075FJV0_9EURY</name>
<dbReference type="SUPFAM" id="SSF81324">
    <property type="entry name" value="Voltage-gated potassium channels"/>
    <property type="match status" value="1"/>
</dbReference>
<keyword evidence="5" id="KW-0631">Potassium channel</keyword>
<dbReference type="GO" id="GO:0016020">
    <property type="term" value="C:membrane"/>
    <property type="evidence" value="ECO:0007669"/>
    <property type="project" value="UniProtKB-SubCell"/>
</dbReference>
<keyword evidence="10" id="KW-0407">Ion channel</keyword>
<evidence type="ECO:0000256" key="6">
    <source>
        <dbReference type="ARBA" id="ARBA00022958"/>
    </source>
</evidence>
<keyword evidence="2" id="KW-0813">Transport</keyword>
<evidence type="ECO:0000256" key="7">
    <source>
        <dbReference type="ARBA" id="ARBA00022989"/>
    </source>
</evidence>
<feature type="transmembrane region" description="Helical" evidence="11">
    <location>
        <begin position="112"/>
        <end position="133"/>
    </location>
</feature>
<dbReference type="InterPro" id="IPR047871">
    <property type="entry name" value="K_chnl_Slo-like"/>
</dbReference>
<evidence type="ECO:0000313" key="13">
    <source>
        <dbReference type="EMBL" id="AIE91493.1"/>
    </source>
</evidence>
<dbReference type="Pfam" id="PF07885">
    <property type="entry name" value="Ion_trans_2"/>
    <property type="match status" value="1"/>
</dbReference>
<organism evidence="13">
    <name type="scientific">uncultured marine group II/III euryarchaeote AD1000_12_B08</name>
    <dbReference type="NCBI Taxonomy" id="1457724"/>
    <lineage>
        <taxon>Archaea</taxon>
        <taxon>Methanobacteriati</taxon>
        <taxon>Methanobacteriota</taxon>
        <taxon>environmental samples</taxon>
    </lineage>
</organism>
<dbReference type="InterPro" id="IPR027359">
    <property type="entry name" value="Volt_channel_dom_sf"/>
</dbReference>
<evidence type="ECO:0000256" key="3">
    <source>
        <dbReference type="ARBA" id="ARBA00022538"/>
    </source>
</evidence>
<feature type="transmembrane region" description="Helical" evidence="11">
    <location>
        <begin position="184"/>
        <end position="209"/>
    </location>
</feature>
<feature type="domain" description="Potassium channel" evidence="12">
    <location>
        <begin position="135"/>
        <end position="208"/>
    </location>
</feature>
<evidence type="ECO:0000256" key="8">
    <source>
        <dbReference type="ARBA" id="ARBA00023065"/>
    </source>
</evidence>
<keyword evidence="3" id="KW-0633">Potassium transport</keyword>
<keyword evidence="6" id="KW-0630">Potassium</keyword>
<dbReference type="PANTHER" id="PTHR10027:SF10">
    <property type="entry name" value="SLOWPOKE 2, ISOFORM D"/>
    <property type="match status" value="1"/>
</dbReference>
<keyword evidence="8" id="KW-0406">Ion transport</keyword>
<dbReference type="InterPro" id="IPR013099">
    <property type="entry name" value="K_chnl_dom"/>
</dbReference>
<keyword evidence="4 11" id="KW-0812">Transmembrane</keyword>
<gene>
    <name evidence="13" type="primary">kch</name>
    <name evidence="13" type="synonym">mthK</name>
    <name evidence="13" type="synonym">pch</name>
    <name evidence="13" type="synonym">trkA</name>
</gene>
<feature type="transmembrane region" description="Helical" evidence="11">
    <location>
        <begin position="54"/>
        <end position="75"/>
    </location>
</feature>
<dbReference type="GO" id="GO:0005267">
    <property type="term" value="F:potassium channel activity"/>
    <property type="evidence" value="ECO:0007669"/>
    <property type="project" value="UniProtKB-KW"/>
</dbReference>
<feature type="transmembrane region" description="Helical" evidence="11">
    <location>
        <begin position="81"/>
        <end position="100"/>
    </location>
</feature>
<comment type="subcellular location">
    <subcellularLocation>
        <location evidence="1">Membrane</location>
        <topology evidence="1">Multi-pass membrane protein</topology>
    </subcellularLocation>
</comment>
<evidence type="ECO:0000256" key="9">
    <source>
        <dbReference type="ARBA" id="ARBA00023136"/>
    </source>
</evidence>
<sequence length="301" mass="33906">MLAIGIVVYDSINDLRNTNQTEWTFLVIVDIVLLGYFVTILADSHSKSENRIEWWKWNCLQIIALFPLLGTAIPGLGEAGVLRFLLLVPAIQAILRMLNIAEGGEVSVQQRITHLFIIVSLLTLAGALLTLMFEIQYEDECIADPNCNEATLVLTFDNSIWYAVETITTVGYGEYYPHSVGARVVATILLFVGIGMFGTLAATLSQLFFSNQMWRNKQREDFIAKLHLLTELHDKGDLSDSQFVSAKKRLTEIRQDDEKELSELDAATGGIARKKSIDITERKERLDEAKQFFSEIAEKEK</sequence>
<evidence type="ECO:0000256" key="5">
    <source>
        <dbReference type="ARBA" id="ARBA00022826"/>
    </source>
</evidence>
<dbReference type="Gene3D" id="1.10.287.70">
    <property type="match status" value="1"/>
</dbReference>
<evidence type="ECO:0000256" key="11">
    <source>
        <dbReference type="SAM" id="Phobius"/>
    </source>
</evidence>
<dbReference type="AlphaFoldDB" id="A0A075FJV0"/>
<evidence type="ECO:0000256" key="4">
    <source>
        <dbReference type="ARBA" id="ARBA00022692"/>
    </source>
</evidence>
<proteinExistence type="predicted"/>
<accession>A0A075FJV0</accession>
<dbReference type="EMBL" id="KF900340">
    <property type="protein sequence ID" value="AIE91493.1"/>
    <property type="molecule type" value="Genomic_DNA"/>
</dbReference>
<dbReference type="PANTHER" id="PTHR10027">
    <property type="entry name" value="CALCIUM-ACTIVATED POTASSIUM CHANNEL ALPHA CHAIN"/>
    <property type="match status" value="1"/>
</dbReference>
<protein>
    <submittedName>
        <fullName evidence="13">Ion transporter (Kch, trkA, mthK, pch)</fullName>
    </submittedName>
</protein>
<evidence type="ECO:0000256" key="10">
    <source>
        <dbReference type="ARBA" id="ARBA00023303"/>
    </source>
</evidence>
<evidence type="ECO:0000256" key="1">
    <source>
        <dbReference type="ARBA" id="ARBA00004141"/>
    </source>
</evidence>